<dbReference type="FunFam" id="1.10.3730.10:FF:000001">
    <property type="entry name" value="Pyrroline-5-carboxylate reductase"/>
    <property type="match status" value="1"/>
</dbReference>
<comment type="pathway">
    <text evidence="4">Amino-acid biosynthesis; L-proline biosynthesis; L-proline from L-glutamate 5-semialdehyde: step 1/1.</text>
</comment>
<dbReference type="Pfam" id="PF03807">
    <property type="entry name" value="F420_oxidored"/>
    <property type="match status" value="1"/>
</dbReference>
<evidence type="ECO:0000256" key="4">
    <source>
        <dbReference type="HAMAP-Rule" id="MF_01925"/>
    </source>
</evidence>
<evidence type="ECO:0000313" key="9">
    <source>
        <dbReference type="EMBL" id="TCV88080.1"/>
    </source>
</evidence>
<dbReference type="InterPro" id="IPR028939">
    <property type="entry name" value="P5C_Rdtase_cat_N"/>
</dbReference>
<evidence type="ECO:0000256" key="5">
    <source>
        <dbReference type="NCBIfam" id="TIGR00112"/>
    </source>
</evidence>
<feature type="domain" description="Pyrroline-5-carboxylate reductase catalytic N-terminal" evidence="7">
    <location>
        <begin position="3"/>
        <end position="95"/>
    </location>
</feature>
<keyword evidence="4" id="KW-0641">Proline biosynthesis</keyword>
<comment type="function">
    <text evidence="4">Catalyzes the reduction of 1-pyrroline-5-carboxylate (PCA) to L-proline.</text>
</comment>
<dbReference type="Gene3D" id="3.40.50.720">
    <property type="entry name" value="NAD(P)-binding Rossmann-like Domain"/>
    <property type="match status" value="1"/>
</dbReference>
<proteinExistence type="inferred from homology"/>
<dbReference type="EC" id="1.5.1.2" evidence="4 5"/>
<dbReference type="AlphaFoldDB" id="A0A4R3Y8A8"/>
<comment type="catalytic activity">
    <reaction evidence="4">
        <text>L-proline + NAD(+) = (S)-1-pyrroline-5-carboxylate + NADH + 2 H(+)</text>
        <dbReference type="Rhea" id="RHEA:14105"/>
        <dbReference type="ChEBI" id="CHEBI:15378"/>
        <dbReference type="ChEBI" id="CHEBI:17388"/>
        <dbReference type="ChEBI" id="CHEBI:57540"/>
        <dbReference type="ChEBI" id="CHEBI:57945"/>
        <dbReference type="ChEBI" id="CHEBI:60039"/>
        <dbReference type="EC" id="1.5.1.2"/>
    </reaction>
</comment>
<protein>
    <recommendedName>
        <fullName evidence="4 5">Pyrroline-5-carboxylate reductase</fullName>
        <shortName evidence="4">P5C reductase</shortName>
        <shortName evidence="4">P5CR</shortName>
        <ecNumber evidence="4 5">1.5.1.2</ecNumber>
    </recommendedName>
    <alternativeName>
        <fullName evidence="4">PCA reductase</fullName>
    </alternativeName>
</protein>
<comment type="subcellular location">
    <subcellularLocation>
        <location evidence="4">Cytoplasm</location>
    </subcellularLocation>
</comment>
<dbReference type="Proteomes" id="UP000295367">
    <property type="component" value="Unassembled WGS sequence"/>
</dbReference>
<feature type="binding site" evidence="6">
    <location>
        <begin position="67"/>
        <end position="70"/>
    </location>
    <ligand>
        <name>NADP(+)</name>
        <dbReference type="ChEBI" id="CHEBI:58349"/>
    </ligand>
</feature>
<dbReference type="GO" id="GO:0004735">
    <property type="term" value="F:pyrroline-5-carboxylate reductase activity"/>
    <property type="evidence" value="ECO:0007669"/>
    <property type="project" value="UniProtKB-UniRule"/>
</dbReference>
<dbReference type="EMBL" id="SMCO01000004">
    <property type="protein sequence ID" value="TCV88080.1"/>
    <property type="molecule type" value="Genomic_DNA"/>
</dbReference>
<evidence type="ECO:0000256" key="1">
    <source>
        <dbReference type="ARBA" id="ARBA00005525"/>
    </source>
</evidence>
<evidence type="ECO:0000259" key="8">
    <source>
        <dbReference type="Pfam" id="PF14748"/>
    </source>
</evidence>
<dbReference type="SUPFAM" id="SSF51735">
    <property type="entry name" value="NAD(P)-binding Rossmann-fold domains"/>
    <property type="match status" value="1"/>
</dbReference>
<feature type="binding site" evidence="6">
    <location>
        <begin position="6"/>
        <end position="11"/>
    </location>
    <ligand>
        <name>NADP(+)</name>
        <dbReference type="ChEBI" id="CHEBI:58349"/>
    </ligand>
</feature>
<dbReference type="InterPro" id="IPR029036">
    <property type="entry name" value="P5CR_dimer"/>
</dbReference>
<comment type="caution">
    <text evidence="9">The sequence shown here is derived from an EMBL/GenBank/DDBJ whole genome shotgun (WGS) entry which is preliminary data.</text>
</comment>
<keyword evidence="3 4" id="KW-0560">Oxidoreductase</keyword>
<feature type="domain" description="Pyrroline-5-carboxylate reductase dimerisation" evidence="8">
    <location>
        <begin position="159"/>
        <end position="263"/>
    </location>
</feature>
<dbReference type="GO" id="GO:0005737">
    <property type="term" value="C:cytoplasm"/>
    <property type="evidence" value="ECO:0007669"/>
    <property type="project" value="UniProtKB-SubCell"/>
</dbReference>
<accession>A0A4R3Y8A8</accession>
<comment type="similarity">
    <text evidence="1 4">Belongs to the pyrroline-5-carboxylate reductase family.</text>
</comment>
<evidence type="ECO:0000259" key="7">
    <source>
        <dbReference type="Pfam" id="PF03807"/>
    </source>
</evidence>
<dbReference type="RefSeq" id="WP_124945718.1">
    <property type="nucleotide sequence ID" value="NZ_BHVT01000019.1"/>
</dbReference>
<reference evidence="9 10" key="1">
    <citation type="submission" date="2019-03" db="EMBL/GenBank/DDBJ databases">
        <title>Genomic Encyclopedia of Type Strains, Phase IV (KMG-IV): sequencing the most valuable type-strain genomes for metagenomic binning, comparative biology and taxonomic classification.</title>
        <authorList>
            <person name="Goeker M."/>
        </authorList>
    </citation>
    <scope>NUCLEOTIDE SEQUENCE [LARGE SCALE GENOMIC DNA]</scope>
    <source>
        <strain evidence="9 10">DSM 100309</strain>
    </source>
</reference>
<organism evidence="9 10">
    <name type="scientific">Sulfurirhabdus autotrophica</name>
    <dbReference type="NCBI Taxonomy" id="1706046"/>
    <lineage>
        <taxon>Bacteria</taxon>
        <taxon>Pseudomonadati</taxon>
        <taxon>Pseudomonadota</taxon>
        <taxon>Betaproteobacteria</taxon>
        <taxon>Nitrosomonadales</taxon>
        <taxon>Sulfuricellaceae</taxon>
        <taxon>Sulfurirhabdus</taxon>
    </lineage>
</organism>
<dbReference type="PIRSF" id="PIRSF000193">
    <property type="entry name" value="Pyrrol-5-carb_rd"/>
    <property type="match status" value="1"/>
</dbReference>
<dbReference type="HAMAP" id="MF_01925">
    <property type="entry name" value="P5C_reductase"/>
    <property type="match status" value="1"/>
</dbReference>
<dbReference type="SUPFAM" id="SSF48179">
    <property type="entry name" value="6-phosphogluconate dehydrogenase C-terminal domain-like"/>
    <property type="match status" value="1"/>
</dbReference>
<evidence type="ECO:0000256" key="6">
    <source>
        <dbReference type="PIRSR" id="PIRSR000193-1"/>
    </source>
</evidence>
<dbReference type="Pfam" id="PF14748">
    <property type="entry name" value="P5CR_dimer"/>
    <property type="match status" value="1"/>
</dbReference>
<dbReference type="PANTHER" id="PTHR11645:SF0">
    <property type="entry name" value="PYRROLINE-5-CARBOXYLATE REDUCTASE 3"/>
    <property type="match status" value="1"/>
</dbReference>
<dbReference type="InterPro" id="IPR000304">
    <property type="entry name" value="Pyrroline-COOH_reductase"/>
</dbReference>
<evidence type="ECO:0000256" key="3">
    <source>
        <dbReference type="ARBA" id="ARBA00023002"/>
    </source>
</evidence>
<keyword evidence="4" id="KW-0963">Cytoplasm</keyword>
<name>A0A4R3Y8A8_9PROT</name>
<comment type="catalytic activity">
    <reaction evidence="4">
        <text>L-proline + NADP(+) = (S)-1-pyrroline-5-carboxylate + NADPH + 2 H(+)</text>
        <dbReference type="Rhea" id="RHEA:14109"/>
        <dbReference type="ChEBI" id="CHEBI:15378"/>
        <dbReference type="ChEBI" id="CHEBI:17388"/>
        <dbReference type="ChEBI" id="CHEBI:57783"/>
        <dbReference type="ChEBI" id="CHEBI:58349"/>
        <dbReference type="ChEBI" id="CHEBI:60039"/>
        <dbReference type="EC" id="1.5.1.2"/>
    </reaction>
</comment>
<dbReference type="Gene3D" id="1.10.3730.10">
    <property type="entry name" value="ProC C-terminal domain-like"/>
    <property type="match status" value="1"/>
</dbReference>
<dbReference type="InterPro" id="IPR036291">
    <property type="entry name" value="NAD(P)-bd_dom_sf"/>
</dbReference>
<gene>
    <name evidence="4" type="primary">proC</name>
    <name evidence="9" type="ORF">EDC63_10437</name>
</gene>
<keyword evidence="10" id="KW-1185">Reference proteome</keyword>
<keyword evidence="4" id="KW-0028">Amino-acid biosynthesis</keyword>
<dbReference type="InterPro" id="IPR008927">
    <property type="entry name" value="6-PGluconate_DH-like_C_sf"/>
</dbReference>
<sequence>MIITFIGGGNMAKALISGMLRKGFAADSIRVVDISDENRRQIMQEYNIKTFTDLAPAIEGSDIVILAVKPQQLHEVASQLAPSLKEQLVISIAAGIRSNDLSRWLGGFSLVVRVMPNTPAMVMHGVSGMYALPSVSAEQKQKAEGILQAVGSTLWVEDEHHMDTITAISGSGPAYVFYFIEALEEAAIQLGLDAKQARQLSLETFFGASLLASKSDEDIATLRARVTSKGGTTERALHTMEAATVKRHIIEAIQSAAERSRELGDELGKK</sequence>
<dbReference type="NCBIfam" id="TIGR00112">
    <property type="entry name" value="proC"/>
    <property type="match status" value="1"/>
</dbReference>
<dbReference type="UniPathway" id="UPA00098">
    <property type="reaction ID" value="UER00361"/>
</dbReference>
<dbReference type="PANTHER" id="PTHR11645">
    <property type="entry name" value="PYRROLINE-5-CARBOXYLATE REDUCTASE"/>
    <property type="match status" value="1"/>
</dbReference>
<dbReference type="GO" id="GO:0055129">
    <property type="term" value="P:L-proline biosynthetic process"/>
    <property type="evidence" value="ECO:0007669"/>
    <property type="project" value="UniProtKB-UniRule"/>
</dbReference>
<dbReference type="OrthoDB" id="9805754at2"/>
<keyword evidence="2 4" id="KW-0521">NADP</keyword>
<evidence type="ECO:0000313" key="10">
    <source>
        <dbReference type="Proteomes" id="UP000295367"/>
    </source>
</evidence>
<evidence type="ECO:0000256" key="2">
    <source>
        <dbReference type="ARBA" id="ARBA00022857"/>
    </source>
</evidence>